<dbReference type="STRING" id="3988.B9SD01"/>
<evidence type="ECO:0000259" key="7">
    <source>
        <dbReference type="Pfam" id="PF03159"/>
    </source>
</evidence>
<dbReference type="PANTHER" id="PTHR12341">
    <property type="entry name" value="5'-&gt;3' EXORIBONUCLEASE"/>
    <property type="match status" value="1"/>
</dbReference>
<dbReference type="Pfam" id="PF03159">
    <property type="entry name" value="XRN_N"/>
    <property type="match status" value="1"/>
</dbReference>
<keyword evidence="10" id="KW-1185">Reference proteome</keyword>
<dbReference type="GO" id="GO:0006397">
    <property type="term" value="P:mRNA processing"/>
    <property type="evidence" value="ECO:0007669"/>
    <property type="project" value="UniProtKB-KW"/>
</dbReference>
<dbReference type="Proteomes" id="UP000008311">
    <property type="component" value="Unassembled WGS sequence"/>
</dbReference>
<dbReference type="GO" id="GO:0004534">
    <property type="term" value="F:5'-3' RNA exonuclease activity"/>
    <property type="evidence" value="ECO:0000318"/>
    <property type="project" value="GO_Central"/>
</dbReference>
<keyword evidence="4" id="KW-0378">Hydrolase</keyword>
<dbReference type="GO" id="GO:0000956">
    <property type="term" value="P:nuclear-transcribed mRNA catabolic process"/>
    <property type="evidence" value="ECO:0000318"/>
    <property type="project" value="GO_Central"/>
</dbReference>
<sequence>MGVPAFYKWLVNKYPNVITSPNPNGLEFDNLYLDMNGIIHPCFHPDDHPSPPTTFDEVFNNIYKYIDHIFSIVRPRNLLYLAIDGVAPRAKMNQQRSRRFRNAKDTEIAEAEEERLRKEYEIQGKQVLPKQYSEVSDSNIITPGTEFMFTLSIKLQEYMISNINSDPAWKAIKVILSDASVPGEGEHKIMSFIRQQRMLPDYNPNTRHCLYGLDADLIMLALASHEVHFSILREVVLLQQPQSICLSAHTSLQGRIEFGEFGSSENKTKRRFSNDDNTLAKDVSFIEKPYQFLHVWILRDYLKLEMDIYDPPENFTFDSERIIDDFVFMCFFAGNDFIPNLPTLQIHERAVDLLMTVYKKNFKKLGGYLVDVHQVNSLKNDYLDLKRVEKFILLIGAYEEMIFKKRSELRERMLRKLCQHSDAANAKELDGNVEQDMLKISFSSLDAKAQISEDLVSVSAVSISLWFSVLQNTKRFKEELKARLRQKSDLFQNGGFRADTVKLGTTGWKKRYYEQKFSAENPSDIELIRKEMVQKYTEGLLWVLGYYFSAVPSWTWFYPYHHAPFASDMKGMAQVKFKFPKGSPFKPFDQLMGVLPPRSAHALPKSYRQLMIDERSSIIDFYPAEFQIDIDGKRFMWQGICKLPFIDEERLLAETKKMEKELTRKEADKNVENVDKLFVRRENFSESQLLQLVSEFAAGRPKDMVEIKNSLRCLLFELPKGSQFIPRPLEGVKYPEQIIGDDDIMETQLWHECPGSRCPTRLRVQESHIKSYHRRDFAPSFSAERNNGNYSGESASNWYFEPTHKGGRGRGRGRERGVGSLNYYQLSNYCRKSELSSSSEQIHKGAGPANTGWGACRGRGRGRGITTVDLREHIEKIQRVEPFASSSVVGGSGRGHQNFNRTMFVELAKGMEDGLKLSEGSQSISPHGKSVSANNSFWRSRNGMPYQKQTNNACRQSLQFNADSWIEVDGRGKLSSMMSSDSRPAPGIARENH</sequence>
<evidence type="ECO:0000256" key="6">
    <source>
        <dbReference type="SAM" id="MobiDB-lite"/>
    </source>
</evidence>
<keyword evidence="2" id="KW-0507">mRNA processing</keyword>
<dbReference type="PANTHER" id="PTHR12341:SF62">
    <property type="entry name" value="5'-3' EXORIBONUCLEASE 3-LIKE"/>
    <property type="match status" value="1"/>
</dbReference>
<evidence type="ECO:0000259" key="8">
    <source>
        <dbReference type="Pfam" id="PF17846"/>
    </source>
</evidence>
<evidence type="ECO:0000313" key="9">
    <source>
        <dbReference type="EMBL" id="EEF38596.1"/>
    </source>
</evidence>
<protein>
    <submittedName>
        <fullName evidence="9">5'-&gt;3' exoribonuclease, putative</fullName>
    </submittedName>
</protein>
<evidence type="ECO:0000256" key="1">
    <source>
        <dbReference type="ARBA" id="ARBA00006994"/>
    </source>
</evidence>
<dbReference type="AlphaFoldDB" id="B9SD01"/>
<feature type="domain" description="Xrn1 helical" evidence="8">
    <location>
        <begin position="317"/>
        <end position="695"/>
    </location>
</feature>
<keyword evidence="3" id="KW-0540">Nuclease</keyword>
<dbReference type="Gene3D" id="3.40.50.12390">
    <property type="match status" value="2"/>
</dbReference>
<feature type="region of interest" description="Disordered" evidence="6">
    <location>
        <begin position="974"/>
        <end position="993"/>
    </location>
</feature>
<evidence type="ECO:0000256" key="5">
    <source>
        <dbReference type="ARBA" id="ARBA00022839"/>
    </source>
</evidence>
<dbReference type="CDD" id="cd18673">
    <property type="entry name" value="PIN_XRN1-2-like"/>
    <property type="match status" value="1"/>
</dbReference>
<dbReference type="GO" id="GO:0005634">
    <property type="term" value="C:nucleus"/>
    <property type="evidence" value="ECO:0000318"/>
    <property type="project" value="GO_Central"/>
</dbReference>
<dbReference type="InterPro" id="IPR041412">
    <property type="entry name" value="Xrn1_helical"/>
</dbReference>
<dbReference type="eggNOG" id="KOG2044">
    <property type="taxonomic scope" value="Eukaryota"/>
</dbReference>
<evidence type="ECO:0000256" key="3">
    <source>
        <dbReference type="ARBA" id="ARBA00022722"/>
    </source>
</evidence>
<dbReference type="EMBL" id="EQ973924">
    <property type="protein sequence ID" value="EEF38596.1"/>
    <property type="molecule type" value="Genomic_DNA"/>
</dbReference>
<gene>
    <name evidence="9" type="ORF">RCOM_1282650</name>
</gene>
<organism evidence="9 10">
    <name type="scientific">Ricinus communis</name>
    <name type="common">Castor bean</name>
    <dbReference type="NCBI Taxonomy" id="3988"/>
    <lineage>
        <taxon>Eukaryota</taxon>
        <taxon>Viridiplantae</taxon>
        <taxon>Streptophyta</taxon>
        <taxon>Embryophyta</taxon>
        <taxon>Tracheophyta</taxon>
        <taxon>Spermatophyta</taxon>
        <taxon>Magnoliopsida</taxon>
        <taxon>eudicotyledons</taxon>
        <taxon>Gunneridae</taxon>
        <taxon>Pentapetalae</taxon>
        <taxon>rosids</taxon>
        <taxon>fabids</taxon>
        <taxon>Malpighiales</taxon>
        <taxon>Euphorbiaceae</taxon>
        <taxon>Acalyphoideae</taxon>
        <taxon>Acalypheae</taxon>
        <taxon>Ricinus</taxon>
    </lineage>
</organism>
<dbReference type="Pfam" id="PF17846">
    <property type="entry name" value="XRN_M"/>
    <property type="match status" value="1"/>
</dbReference>
<keyword evidence="5" id="KW-0269">Exonuclease</keyword>
<dbReference type="FunFam" id="1.25.40.1050:FF:000002">
    <property type="entry name" value="5'-3' exoribonuclease"/>
    <property type="match status" value="1"/>
</dbReference>
<dbReference type="InterPro" id="IPR027073">
    <property type="entry name" value="5_3_exoribonuclease"/>
</dbReference>
<name>B9SD01_RICCO</name>
<dbReference type="Gene3D" id="1.25.40.1050">
    <property type="match status" value="1"/>
</dbReference>
<reference evidence="10" key="1">
    <citation type="journal article" date="2010" name="Nat. Biotechnol.">
        <title>Draft genome sequence of the oilseed species Ricinus communis.</title>
        <authorList>
            <person name="Chan A.P."/>
            <person name="Crabtree J."/>
            <person name="Zhao Q."/>
            <person name="Lorenzi H."/>
            <person name="Orvis J."/>
            <person name="Puiu D."/>
            <person name="Melake-Berhan A."/>
            <person name="Jones K.M."/>
            <person name="Redman J."/>
            <person name="Chen G."/>
            <person name="Cahoon E.B."/>
            <person name="Gedil M."/>
            <person name="Stanke M."/>
            <person name="Haas B.J."/>
            <person name="Wortman J.R."/>
            <person name="Fraser-Liggett C.M."/>
            <person name="Ravel J."/>
            <person name="Rabinowicz P.D."/>
        </authorList>
    </citation>
    <scope>NUCLEOTIDE SEQUENCE [LARGE SCALE GENOMIC DNA]</scope>
    <source>
        <strain evidence="10">cv. Hale</strain>
    </source>
</reference>
<dbReference type="InParanoid" id="B9SD01"/>
<proteinExistence type="inferred from homology"/>
<evidence type="ECO:0000256" key="2">
    <source>
        <dbReference type="ARBA" id="ARBA00022664"/>
    </source>
</evidence>
<evidence type="ECO:0000256" key="4">
    <source>
        <dbReference type="ARBA" id="ARBA00022801"/>
    </source>
</evidence>
<evidence type="ECO:0000313" key="10">
    <source>
        <dbReference type="Proteomes" id="UP000008311"/>
    </source>
</evidence>
<dbReference type="GO" id="GO:0003723">
    <property type="term" value="F:RNA binding"/>
    <property type="evidence" value="ECO:0000318"/>
    <property type="project" value="GO_Central"/>
</dbReference>
<feature type="domain" description="Xrn1 N-terminal" evidence="7">
    <location>
        <begin position="1"/>
        <end position="234"/>
    </location>
</feature>
<accession>B9SD01</accession>
<dbReference type="InterPro" id="IPR004859">
    <property type="entry name" value="Xrn1_N"/>
</dbReference>
<comment type="similarity">
    <text evidence="1">Belongs to the 5'-3' exonuclease family. XRN2/RAT1 subfamily.</text>
</comment>